<accession>L8B9H4</accession>
<feature type="chain" id="PRO_5003987861" evidence="1">
    <location>
        <begin position="24"/>
        <end position="65"/>
    </location>
</feature>
<evidence type="ECO:0000313" key="2">
    <source>
        <dbReference type="EMBL" id="CCF07382.1"/>
    </source>
</evidence>
<keyword evidence="2" id="KW-0496">Mitochondrion</keyword>
<keyword evidence="1" id="KW-0732">Signal</keyword>
<proteinExistence type="predicted"/>
<gene>
    <name evidence="2" type="ORF">Pra_mt0314</name>
</gene>
<sequence length="65" mass="7309">MSGLHCQLCYILLLDLTLPFVMPWGEIESPSLLLHRSALPLSYQGFMKIFDISASLDVSLFYSEG</sequence>
<reference evidence="2" key="1">
    <citation type="journal article" date="2014" name="PLoS ONE">
        <title>Mitochondrial Genome of Phlebia radiata Is the Second Largest (156 kbp) among Fungi and Features Signs of Genome Flexibility and Recent Recombination Events.</title>
        <authorList>
            <person name="Salavirta H."/>
            <person name="Oksanen I."/>
            <person name="Kuuskeri J."/>
            <person name="Makela M."/>
            <person name="Laine P."/>
            <person name="Paulin L."/>
            <person name="Lundell T."/>
        </authorList>
    </citation>
    <scope>NUCLEOTIDE SEQUENCE</scope>
    <source>
        <strain evidence="2">79</strain>
    </source>
</reference>
<dbReference type="RefSeq" id="YP_007374938.1">
    <property type="nucleotide sequence ID" value="NC_020148.1"/>
</dbReference>
<feature type="signal peptide" evidence="1">
    <location>
        <begin position="1"/>
        <end position="23"/>
    </location>
</feature>
<organism evidence="2">
    <name type="scientific">Phlebia radiata</name>
    <name type="common">White-rot fungus</name>
    <dbReference type="NCBI Taxonomy" id="5308"/>
    <lineage>
        <taxon>Eukaryota</taxon>
        <taxon>Fungi</taxon>
        <taxon>Dikarya</taxon>
        <taxon>Basidiomycota</taxon>
        <taxon>Agaricomycotina</taxon>
        <taxon>Agaricomycetes</taxon>
        <taxon>Polyporales</taxon>
        <taxon>Meruliaceae</taxon>
        <taxon>Phlebia</taxon>
    </lineage>
</organism>
<geneLocation type="mitochondrion" evidence="2"/>
<dbReference type="EMBL" id="HE613568">
    <property type="protein sequence ID" value="CCF07382.1"/>
    <property type="molecule type" value="Genomic_DNA"/>
</dbReference>
<evidence type="ECO:0000256" key="1">
    <source>
        <dbReference type="SAM" id="SignalP"/>
    </source>
</evidence>
<dbReference type="GeneID" id="14469651"/>
<name>L8B9H4_PHLRA</name>
<protein>
    <submittedName>
        <fullName evidence="2">Uncharacterized protein</fullName>
    </submittedName>
</protein>
<dbReference type="AlphaFoldDB" id="L8B9H4"/>